<proteinExistence type="predicted"/>
<protein>
    <submittedName>
        <fullName evidence="2">Uncharacterized protein</fullName>
    </submittedName>
</protein>
<keyword evidence="3" id="KW-1185">Reference proteome</keyword>
<evidence type="ECO:0000313" key="3">
    <source>
        <dbReference type="Proteomes" id="UP001479436"/>
    </source>
</evidence>
<gene>
    <name evidence="2" type="ORF">K7432_009915</name>
</gene>
<organism evidence="2 3">
    <name type="scientific">Basidiobolus ranarum</name>
    <dbReference type="NCBI Taxonomy" id="34480"/>
    <lineage>
        <taxon>Eukaryota</taxon>
        <taxon>Fungi</taxon>
        <taxon>Fungi incertae sedis</taxon>
        <taxon>Zoopagomycota</taxon>
        <taxon>Entomophthoromycotina</taxon>
        <taxon>Basidiobolomycetes</taxon>
        <taxon>Basidiobolales</taxon>
        <taxon>Basidiobolaceae</taxon>
        <taxon>Basidiobolus</taxon>
    </lineage>
</organism>
<sequence length="249" mass="27955">MISKDSQFSTSLNMPRENPSSIKPTIVKNSLKRRLSGIFLPDNGVKLAPTEVLKCEKPPVVSSLSAEVIEKPNRRFFSFPSYLKKTKAPTAPLMAPVKVISPIEPVMTAEIEIQKKSVSKTTIYKDMNETPGPQYTYRISIQKLQQSSRRPLVQVLLIHQTITKATLKLRSEGIHPAQLMREQKLAVVKNPNRTGPVVRRRSFPILQRQPPPPPYSSVDGKKKDQDDDVPLGLLRREFLKPTSVSVLVA</sequence>
<reference evidence="2 3" key="1">
    <citation type="submission" date="2023-04" db="EMBL/GenBank/DDBJ databases">
        <title>Genome of Basidiobolus ranarum AG-B5.</title>
        <authorList>
            <person name="Stajich J.E."/>
            <person name="Carter-House D."/>
            <person name="Gryganskyi A."/>
        </authorList>
    </citation>
    <scope>NUCLEOTIDE SEQUENCE [LARGE SCALE GENOMIC DNA]</scope>
    <source>
        <strain evidence="2 3">AG-B5</strain>
    </source>
</reference>
<dbReference type="EMBL" id="JASJQH010007520">
    <property type="protein sequence ID" value="KAK9707941.1"/>
    <property type="molecule type" value="Genomic_DNA"/>
</dbReference>
<feature type="region of interest" description="Disordered" evidence="1">
    <location>
        <begin position="191"/>
        <end position="230"/>
    </location>
</feature>
<accession>A0ABR2VWG7</accession>
<name>A0ABR2VWG7_9FUNG</name>
<evidence type="ECO:0000256" key="1">
    <source>
        <dbReference type="SAM" id="MobiDB-lite"/>
    </source>
</evidence>
<feature type="region of interest" description="Disordered" evidence="1">
    <location>
        <begin position="1"/>
        <end position="23"/>
    </location>
</feature>
<dbReference type="Proteomes" id="UP001479436">
    <property type="component" value="Unassembled WGS sequence"/>
</dbReference>
<comment type="caution">
    <text evidence="2">The sequence shown here is derived from an EMBL/GenBank/DDBJ whole genome shotgun (WGS) entry which is preliminary data.</text>
</comment>
<evidence type="ECO:0000313" key="2">
    <source>
        <dbReference type="EMBL" id="KAK9707941.1"/>
    </source>
</evidence>